<keyword evidence="1 11" id="KW-1003">Cell membrane</keyword>
<dbReference type="InterPro" id="IPR036950">
    <property type="entry name" value="PBP_transglycosylase"/>
</dbReference>
<dbReference type="GO" id="GO:0071555">
    <property type="term" value="P:cell wall organization"/>
    <property type="evidence" value="ECO:0007669"/>
    <property type="project" value="UniProtKB-KW"/>
</dbReference>
<keyword evidence="9 11" id="KW-0472">Membrane</keyword>
<evidence type="ECO:0000256" key="10">
    <source>
        <dbReference type="ARBA" id="ARBA00023316"/>
    </source>
</evidence>
<dbReference type="GO" id="GO:0008360">
    <property type="term" value="P:regulation of cell shape"/>
    <property type="evidence" value="ECO:0007669"/>
    <property type="project" value="UniProtKB-KW"/>
</dbReference>
<dbReference type="SUPFAM" id="SSF53955">
    <property type="entry name" value="Lysozyme-like"/>
    <property type="match status" value="1"/>
</dbReference>
<gene>
    <name evidence="11" type="primary">mtgA</name>
    <name evidence="13" type="ORF">C5469_11600</name>
</gene>
<feature type="domain" description="Glycosyl transferase family 51" evidence="12">
    <location>
        <begin position="57"/>
        <end position="223"/>
    </location>
</feature>
<keyword evidence="7 11" id="KW-0573">Peptidoglycan synthesis</keyword>
<evidence type="ECO:0000256" key="5">
    <source>
        <dbReference type="ARBA" id="ARBA00022692"/>
    </source>
</evidence>
<sequence length="241" mass="27699">MRNSLQFLWLWLKKIVISVIILWIVSVVAFSFLPAPFSMVMVERQINAWLSFNFSYVSRSIWIEQEQISPNIALAVIAAEDQKFPQHWGFDLDAIGKAFEHNKNDLGRLRGASTISQQTVKNLFLWNGRSWLRKGLEAGMTFAIELGWTKSRILTVYLNIAEFGEGIFGVEEASRYYFHKSASKLTTSEAALLAAVLPNPHRYKVNAPSAYVLQRQQWILRQMRLLGGVNYLKKNELMKNN</sequence>
<dbReference type="AlphaFoldDB" id="A0A7X5QE64"/>
<dbReference type="InterPro" id="IPR011812">
    <property type="entry name" value="Pep_trsgly"/>
</dbReference>
<dbReference type="Gene3D" id="1.10.3810.10">
    <property type="entry name" value="Biosynthetic peptidoglycan transglycosylase-like"/>
    <property type="match status" value="1"/>
</dbReference>
<evidence type="ECO:0000256" key="7">
    <source>
        <dbReference type="ARBA" id="ARBA00022984"/>
    </source>
</evidence>
<comment type="catalytic activity">
    <reaction evidence="11">
        <text>[GlcNAc-(1-&gt;4)-Mur2Ac(oyl-L-Ala-gamma-D-Glu-L-Lys-D-Ala-D-Ala)](n)-di-trans,octa-cis-undecaprenyl diphosphate + beta-D-GlcNAc-(1-&gt;4)-Mur2Ac(oyl-L-Ala-gamma-D-Glu-L-Lys-D-Ala-D-Ala)-di-trans,octa-cis-undecaprenyl diphosphate = [GlcNAc-(1-&gt;4)-Mur2Ac(oyl-L-Ala-gamma-D-Glu-L-Lys-D-Ala-D-Ala)](n+1)-di-trans,octa-cis-undecaprenyl diphosphate + di-trans,octa-cis-undecaprenyl diphosphate + H(+)</text>
        <dbReference type="Rhea" id="RHEA:23708"/>
        <dbReference type="Rhea" id="RHEA-COMP:9602"/>
        <dbReference type="Rhea" id="RHEA-COMP:9603"/>
        <dbReference type="ChEBI" id="CHEBI:15378"/>
        <dbReference type="ChEBI" id="CHEBI:58405"/>
        <dbReference type="ChEBI" id="CHEBI:60033"/>
        <dbReference type="ChEBI" id="CHEBI:78435"/>
        <dbReference type="EC" id="2.4.99.28"/>
    </reaction>
</comment>
<keyword evidence="10 11" id="KW-0961">Cell wall biogenesis/degradation</keyword>
<dbReference type="HAMAP" id="MF_00766">
    <property type="entry name" value="PGT_MtgA"/>
    <property type="match status" value="1"/>
</dbReference>
<comment type="subcellular location">
    <subcellularLocation>
        <location evidence="11">Cell inner membrane</location>
        <topology evidence="11">Single-pass membrane protein</topology>
    </subcellularLocation>
</comment>
<keyword evidence="6 11" id="KW-0133">Cell shape</keyword>
<dbReference type="GO" id="GO:0009274">
    <property type="term" value="C:peptidoglycan-based cell wall"/>
    <property type="evidence" value="ECO:0007669"/>
    <property type="project" value="InterPro"/>
</dbReference>
<name>A0A7X5QE64_9GAMM</name>
<proteinExistence type="inferred from homology"/>
<comment type="pathway">
    <text evidence="11">Cell wall biogenesis; peptidoglycan biosynthesis.</text>
</comment>
<dbReference type="EC" id="2.4.99.28" evidence="11"/>
<dbReference type="InterPro" id="IPR023346">
    <property type="entry name" value="Lysozyme-like_dom_sf"/>
</dbReference>
<dbReference type="PANTHER" id="PTHR30400">
    <property type="entry name" value="MONOFUNCTIONAL BIOSYNTHETIC PEPTIDOGLYCAN TRANSGLYCOSYLASE"/>
    <property type="match status" value="1"/>
</dbReference>
<comment type="similarity">
    <text evidence="11">Belongs to the glycosyltransferase 51 family.</text>
</comment>
<evidence type="ECO:0000256" key="6">
    <source>
        <dbReference type="ARBA" id="ARBA00022960"/>
    </source>
</evidence>
<evidence type="ECO:0000256" key="1">
    <source>
        <dbReference type="ARBA" id="ARBA00022475"/>
    </source>
</evidence>
<comment type="caution">
    <text evidence="13">The sequence shown here is derived from an EMBL/GenBank/DDBJ whole genome shotgun (WGS) entry which is preliminary data.</text>
</comment>
<evidence type="ECO:0000256" key="2">
    <source>
        <dbReference type="ARBA" id="ARBA00022519"/>
    </source>
</evidence>
<keyword evidence="14" id="KW-1185">Reference proteome</keyword>
<dbReference type="Proteomes" id="UP000591844">
    <property type="component" value="Unassembled WGS sequence"/>
</dbReference>
<evidence type="ECO:0000256" key="8">
    <source>
        <dbReference type="ARBA" id="ARBA00022989"/>
    </source>
</evidence>
<organism evidence="13 14">
    <name type="scientific">Photorhabdus cinerea</name>
    <dbReference type="NCBI Taxonomy" id="471575"/>
    <lineage>
        <taxon>Bacteria</taxon>
        <taxon>Pseudomonadati</taxon>
        <taxon>Pseudomonadota</taxon>
        <taxon>Gammaproteobacteria</taxon>
        <taxon>Enterobacterales</taxon>
        <taxon>Morganellaceae</taxon>
        <taxon>Photorhabdus</taxon>
    </lineage>
</organism>
<keyword evidence="8 11" id="KW-1133">Transmembrane helix</keyword>
<dbReference type="Pfam" id="PF00912">
    <property type="entry name" value="Transgly"/>
    <property type="match status" value="1"/>
</dbReference>
<keyword evidence="3 11" id="KW-0328">Glycosyltransferase</keyword>
<accession>A0A7X5QE64</accession>
<keyword evidence="4 11" id="KW-0808">Transferase</keyword>
<dbReference type="InterPro" id="IPR001264">
    <property type="entry name" value="Glyco_trans_51"/>
</dbReference>
<feature type="transmembrane region" description="Helical" evidence="11">
    <location>
        <begin position="15"/>
        <end position="35"/>
    </location>
</feature>
<reference evidence="13 14" key="1">
    <citation type="submission" date="2018-02" db="EMBL/GenBank/DDBJ databases">
        <authorList>
            <person name="Machado R.A."/>
        </authorList>
    </citation>
    <scope>NUCLEOTIDE SEQUENCE [LARGE SCALE GENOMIC DNA]</scope>
    <source>
        <strain evidence="13 14">DSM 19724</strain>
    </source>
</reference>
<evidence type="ECO:0000313" key="13">
    <source>
        <dbReference type="EMBL" id="NHB92753.1"/>
    </source>
</evidence>
<keyword evidence="2 11" id="KW-0997">Cell inner membrane</keyword>
<dbReference type="NCBIfam" id="TIGR02070">
    <property type="entry name" value="mono_pep_trsgly"/>
    <property type="match status" value="1"/>
</dbReference>
<dbReference type="PANTHER" id="PTHR30400:SF0">
    <property type="entry name" value="BIOSYNTHETIC PEPTIDOGLYCAN TRANSGLYCOSYLASE"/>
    <property type="match status" value="1"/>
</dbReference>
<dbReference type="UniPathway" id="UPA00219"/>
<evidence type="ECO:0000259" key="12">
    <source>
        <dbReference type="Pfam" id="PF00912"/>
    </source>
</evidence>
<protein>
    <recommendedName>
        <fullName evidence="11">Biosynthetic peptidoglycan transglycosylase</fullName>
        <ecNumber evidence="11">2.4.99.28</ecNumber>
    </recommendedName>
    <alternativeName>
        <fullName evidence="11">Glycan polymerase</fullName>
    </alternativeName>
    <alternativeName>
        <fullName evidence="11">Peptidoglycan glycosyltransferase MtgA</fullName>
        <shortName evidence="11">PGT</shortName>
    </alternativeName>
</protein>
<dbReference type="GO" id="GO:0005886">
    <property type="term" value="C:plasma membrane"/>
    <property type="evidence" value="ECO:0007669"/>
    <property type="project" value="UniProtKB-SubCell"/>
</dbReference>
<dbReference type="GO" id="GO:0009252">
    <property type="term" value="P:peptidoglycan biosynthetic process"/>
    <property type="evidence" value="ECO:0007669"/>
    <property type="project" value="UniProtKB-UniRule"/>
</dbReference>
<evidence type="ECO:0000256" key="9">
    <source>
        <dbReference type="ARBA" id="ARBA00023136"/>
    </source>
</evidence>
<evidence type="ECO:0000256" key="4">
    <source>
        <dbReference type="ARBA" id="ARBA00022679"/>
    </source>
</evidence>
<comment type="function">
    <text evidence="11">Peptidoglycan polymerase that catalyzes glycan chain elongation from lipid-linked precursors.</text>
</comment>
<evidence type="ECO:0000256" key="11">
    <source>
        <dbReference type="HAMAP-Rule" id="MF_00766"/>
    </source>
</evidence>
<dbReference type="GO" id="GO:0016763">
    <property type="term" value="F:pentosyltransferase activity"/>
    <property type="evidence" value="ECO:0007669"/>
    <property type="project" value="InterPro"/>
</dbReference>
<evidence type="ECO:0000313" key="14">
    <source>
        <dbReference type="Proteomes" id="UP000591844"/>
    </source>
</evidence>
<evidence type="ECO:0000256" key="3">
    <source>
        <dbReference type="ARBA" id="ARBA00022676"/>
    </source>
</evidence>
<dbReference type="EMBL" id="PUJW01000010">
    <property type="protein sequence ID" value="NHB92753.1"/>
    <property type="molecule type" value="Genomic_DNA"/>
</dbReference>
<keyword evidence="5 11" id="KW-0812">Transmembrane</keyword>
<dbReference type="RefSeq" id="WP_166306379.1">
    <property type="nucleotide sequence ID" value="NZ_CAWPIB010000010.1"/>
</dbReference>
<dbReference type="GO" id="GO:0008955">
    <property type="term" value="F:peptidoglycan glycosyltransferase activity"/>
    <property type="evidence" value="ECO:0007669"/>
    <property type="project" value="UniProtKB-UniRule"/>
</dbReference>